<gene>
    <name evidence="2" type="ORF">KIN20_005418</name>
</gene>
<feature type="chain" id="PRO_5042146812" evidence="1">
    <location>
        <begin position="20"/>
        <end position="74"/>
    </location>
</feature>
<comment type="caution">
    <text evidence="2">The sequence shown here is derived from an EMBL/GenBank/DDBJ whole genome shotgun (WGS) entry which is preliminary data.</text>
</comment>
<feature type="signal peptide" evidence="1">
    <location>
        <begin position="1"/>
        <end position="19"/>
    </location>
</feature>
<evidence type="ECO:0000313" key="2">
    <source>
        <dbReference type="EMBL" id="KAJ1349768.1"/>
    </source>
</evidence>
<protein>
    <submittedName>
        <fullName evidence="2">Uncharacterized protein</fullName>
    </submittedName>
</protein>
<dbReference type="AlphaFoldDB" id="A0AAD5QF50"/>
<proteinExistence type="predicted"/>
<dbReference type="EMBL" id="JAHQIW010000742">
    <property type="protein sequence ID" value="KAJ1349768.1"/>
    <property type="molecule type" value="Genomic_DNA"/>
</dbReference>
<name>A0AAD5QF50_PARTN</name>
<keyword evidence="3" id="KW-1185">Reference proteome</keyword>
<reference evidence="2" key="1">
    <citation type="submission" date="2021-06" db="EMBL/GenBank/DDBJ databases">
        <title>Parelaphostrongylus tenuis whole genome reference sequence.</title>
        <authorList>
            <person name="Garwood T.J."/>
            <person name="Larsen P.A."/>
            <person name="Fountain-Jones N.M."/>
            <person name="Garbe J.R."/>
            <person name="Macchietto M.G."/>
            <person name="Kania S.A."/>
            <person name="Gerhold R.W."/>
            <person name="Richards J.E."/>
            <person name="Wolf T.M."/>
        </authorList>
    </citation>
    <scope>NUCLEOTIDE SEQUENCE</scope>
    <source>
        <strain evidence="2">MNPRO001-30</strain>
        <tissue evidence="2">Meninges</tissue>
    </source>
</reference>
<dbReference type="Proteomes" id="UP001196413">
    <property type="component" value="Unassembled WGS sequence"/>
</dbReference>
<evidence type="ECO:0000256" key="1">
    <source>
        <dbReference type="SAM" id="SignalP"/>
    </source>
</evidence>
<keyword evidence="1" id="KW-0732">Signal</keyword>
<evidence type="ECO:0000313" key="3">
    <source>
        <dbReference type="Proteomes" id="UP001196413"/>
    </source>
</evidence>
<organism evidence="2 3">
    <name type="scientific">Parelaphostrongylus tenuis</name>
    <name type="common">Meningeal worm</name>
    <dbReference type="NCBI Taxonomy" id="148309"/>
    <lineage>
        <taxon>Eukaryota</taxon>
        <taxon>Metazoa</taxon>
        <taxon>Ecdysozoa</taxon>
        <taxon>Nematoda</taxon>
        <taxon>Chromadorea</taxon>
        <taxon>Rhabditida</taxon>
        <taxon>Rhabditina</taxon>
        <taxon>Rhabditomorpha</taxon>
        <taxon>Strongyloidea</taxon>
        <taxon>Metastrongylidae</taxon>
        <taxon>Parelaphostrongylus</taxon>
    </lineage>
</organism>
<sequence>MRVDAALFIGLLLITPSLASIGAGYEQVANDLLRFTKTESLYLSPYVTNRLPFPRLTLNPAIIEQMKSAPIVKY</sequence>
<accession>A0AAD5QF50</accession>